<dbReference type="Proteomes" id="UP001165653">
    <property type="component" value="Unassembled WGS sequence"/>
</dbReference>
<comment type="caution">
    <text evidence="2">The sequence shown here is derived from an EMBL/GenBank/DDBJ whole genome shotgun (WGS) entry which is preliminary data.</text>
</comment>
<proteinExistence type="predicted"/>
<keyword evidence="1" id="KW-0175">Coiled coil</keyword>
<dbReference type="RefSeq" id="WP_264515451.1">
    <property type="nucleotide sequence ID" value="NZ_JAPDDR010000011.1"/>
</dbReference>
<accession>A0ABT3G7R4</accession>
<evidence type="ECO:0000256" key="1">
    <source>
        <dbReference type="SAM" id="Coils"/>
    </source>
</evidence>
<name>A0ABT3G7R4_9BACT</name>
<dbReference type="EMBL" id="JAPDDR010000011">
    <property type="protein sequence ID" value="MCW1915889.1"/>
    <property type="molecule type" value="Genomic_DNA"/>
</dbReference>
<reference evidence="2" key="1">
    <citation type="submission" date="2022-10" db="EMBL/GenBank/DDBJ databases">
        <title>Luteolibacter sp. GHJ8, whole genome shotgun sequencing project.</title>
        <authorList>
            <person name="Zhao G."/>
            <person name="Shen L."/>
        </authorList>
    </citation>
    <scope>NUCLEOTIDE SEQUENCE</scope>
    <source>
        <strain evidence="2">GHJ8</strain>
    </source>
</reference>
<sequence length="261" mass="30058">MLVLDPRFNGSIESSAGLIARQEREIVRLTREVAMMETRFESYQQRKSQATTLAGYLKQAADFSARSADLSRQIEDAGKSLDRIQSRRARHAEAYREHIRAKAVGETLPTMNLTDGRVLESPRIIKVTPAGLQLRYSAGIVRVPVKDLPFSVRQRFQFSEEEAAEFLTEERGQVAEFEREIDQDLEIINEANLRRRKDRLEEKIPRLRERIETFSNQLAEQRRLGSPHLRTIIDLQDRIALDRRALSQAESELRDLSAGEQ</sequence>
<keyword evidence="3" id="KW-1185">Reference proteome</keyword>
<feature type="coiled-coil region" evidence="1">
    <location>
        <begin position="174"/>
        <end position="252"/>
    </location>
</feature>
<protein>
    <submittedName>
        <fullName evidence="2">Uncharacterized protein</fullName>
    </submittedName>
</protein>
<gene>
    <name evidence="2" type="ORF">OJ996_20040</name>
</gene>
<organism evidence="2 3">
    <name type="scientific">Luteolibacter rhizosphaerae</name>
    <dbReference type="NCBI Taxonomy" id="2989719"/>
    <lineage>
        <taxon>Bacteria</taxon>
        <taxon>Pseudomonadati</taxon>
        <taxon>Verrucomicrobiota</taxon>
        <taxon>Verrucomicrobiia</taxon>
        <taxon>Verrucomicrobiales</taxon>
        <taxon>Verrucomicrobiaceae</taxon>
        <taxon>Luteolibacter</taxon>
    </lineage>
</organism>
<feature type="coiled-coil region" evidence="1">
    <location>
        <begin position="12"/>
        <end position="46"/>
    </location>
</feature>
<evidence type="ECO:0000313" key="2">
    <source>
        <dbReference type="EMBL" id="MCW1915889.1"/>
    </source>
</evidence>
<evidence type="ECO:0000313" key="3">
    <source>
        <dbReference type="Proteomes" id="UP001165653"/>
    </source>
</evidence>